<dbReference type="PROSITE" id="PS50097">
    <property type="entry name" value="BTB"/>
    <property type="match status" value="1"/>
</dbReference>
<accession>A0A0L8GGD0</accession>
<dbReference type="InterPro" id="IPR000210">
    <property type="entry name" value="BTB/POZ_dom"/>
</dbReference>
<evidence type="ECO:0000256" key="1">
    <source>
        <dbReference type="SAM" id="MobiDB-lite"/>
    </source>
</evidence>
<feature type="region of interest" description="Disordered" evidence="1">
    <location>
        <begin position="638"/>
        <end position="661"/>
    </location>
</feature>
<feature type="domain" description="BTB" evidence="2">
    <location>
        <begin position="55"/>
        <end position="122"/>
    </location>
</feature>
<dbReference type="SMART" id="SM00875">
    <property type="entry name" value="BACK"/>
    <property type="match status" value="1"/>
</dbReference>
<dbReference type="KEGG" id="obi:106876992"/>
<dbReference type="STRING" id="37653.A0A0L8GGD0"/>
<dbReference type="Pfam" id="PF00651">
    <property type="entry name" value="BTB"/>
    <property type="match status" value="1"/>
</dbReference>
<dbReference type="CDD" id="cd18186">
    <property type="entry name" value="BTB_POZ_ZBTB_KLHL-like"/>
    <property type="match status" value="1"/>
</dbReference>
<dbReference type="SMART" id="SM00225">
    <property type="entry name" value="BTB"/>
    <property type="match status" value="1"/>
</dbReference>
<feature type="region of interest" description="Disordered" evidence="1">
    <location>
        <begin position="1"/>
        <end position="23"/>
    </location>
</feature>
<feature type="region of interest" description="Disordered" evidence="1">
    <location>
        <begin position="867"/>
        <end position="898"/>
    </location>
</feature>
<dbReference type="Gene3D" id="3.30.710.10">
    <property type="entry name" value="Potassium Channel Kv1.1, Chain A"/>
    <property type="match status" value="1"/>
</dbReference>
<dbReference type="Gene3D" id="1.25.40.420">
    <property type="match status" value="1"/>
</dbReference>
<dbReference type="EMBL" id="KQ421891">
    <property type="protein sequence ID" value="KOF76061.1"/>
    <property type="molecule type" value="Genomic_DNA"/>
</dbReference>
<dbReference type="OrthoDB" id="6052989at2759"/>
<evidence type="ECO:0000313" key="3">
    <source>
        <dbReference type="EMBL" id="KOF76061.1"/>
    </source>
</evidence>
<dbReference type="PANTHER" id="PTHR45632">
    <property type="entry name" value="LD33804P"/>
    <property type="match status" value="1"/>
</dbReference>
<dbReference type="SUPFAM" id="SSF54695">
    <property type="entry name" value="POZ domain"/>
    <property type="match status" value="1"/>
</dbReference>
<name>A0A0L8GGD0_OCTBM</name>
<dbReference type="InterPro" id="IPR011705">
    <property type="entry name" value="BACK"/>
</dbReference>
<proteinExistence type="predicted"/>
<sequence length="1768" mass="200532">MGTRFSQGRRKPVPNEKPPYVSENEQTTYVSKKEINYLTKIFQFVNNDRKKGEFCDTIVASRNQYFMVHSIMLACNSYIFRNITERYSNHNKRLTIYVDSIKPHIFELLLEYIYTGKLGLKRTNVAEVSMAAMDLKIPTICELCTNFIQDMDLEQALIIILTKNIPLSNQVFRMAFQFVENNFSKVCEHELYMKIEINVLSRLLSSDNLNIRWELEVLDNLLKWTYHSFKNRKIYFTTLIKHVRFTQMTMQELRYACTMAKLFRESSVCEIVVAESVRQRYQLLRGDINHTSENPRNCFKTAEENSTTGANNCLTSSVLEGNIQSKQNITQICGGESCVNNAKSDLVPKLNSEEICNYNRNCHFSPNVFNDIQSFMGNSMNARSCENISSVQLNKRDEKLQTQSKTESSLNKSSFNQFKEILDGSNQLVKSTTEFKSDLTKQKAVTHDNTAQINGVPVLIEKSASVLLSKRSNAIDLSSGIYNLFDYTTEINPLCGKLFSLDNSSKIKTICGQTKNLRIKRQSKMRLFIKSNRLKVNNKISKILHKRTPGVSCMFVRRKKPTIIKDSYLTLKPKTVLGDVENGSINNKKHFPSASHIFSKNKMFTCYNNDTTTVRRYGRVKYIEGGFSNCVISNSEASSGTELENDENSNNEHSTPLDETGVKLDHIPQPEEQAHDRVTFQNDIEDENIEVTPVIHGAVIRLTKTDLSSDDEKKTLPDFHKRITYGTNISIRTAEPLYSGTNVTSAYIWENSSISRPVIMMKNTDFNYNLPNVCSVLSTTDNISTTLPDLTTFLTQRRNSVDVCTDLLRFARKRAMPKKCFSDEVLSVWETELKRGISEAAEKYKHNVLFNKKNQKVRMVSRIVEVDSHSSEAPVTKNDKNNSQNTKSEELKPNSSKKSNLVLHFSTECCLDNVSDVDYNRENKIGTNDKDNQTNGDNYDSAKEETASLDILSIQAVPACSCASMPSLDWNDYPEEALYGYIHEEPISTSAFNREPRKPQEIFTKDERDTLKCVVIASDIKTCNECKDIEPTSESSPPRKTTETQNINIDLAEQEKDSANYVVVGSNMEEYNVSKNSKDASTSASPKLINQAQKTRQPEEINIDLAKQEQDTVKYVVVGGNMKRCKICKNVKATSTPPPKEINEPQETGQPEEIDINLAKQKQDTVEYVVFGSNVEKCKLCKNLKTASTSPKKINRAQQTRQPEEVNLTKQEQDNVNYTMAGRRMERCRICKNFKVVSTSDPPKEISQAQETREPREIDIDLAKQEQDTVKYVVAGNKMERCKICKKFKVASTYASPKEISEPQETRQPGEIDIDLAKQEQDTVKYVVAGNKMERCKICKKFKAVSTSASPNEISEPQETRQPGEIDIDLAKQEQDTVEYVVAGSKMERCKICKKFKFVSTSASPNEISEPQETREPGEIDIDLAKQEQDTVKYVVVGSKMERCKICKNFKVASPSASPKEISEPQETRQFGEIDIDLAKQEQDTVNYTVVGSKMERCKICKNFKLASASASPREISEPQEISRDFAKQEQKSIKYVVAGSNVETCNACRALVPFSTFALSKETREPREINIDLAKQEQDTAEYVVLEDTKEKCDTCKNMESLPTPTTSTQLQEVNIDLAEQAEGSTKYFVTNDNKYIGTNAVSTSRTVKEVYQPQDINVHFAEPEPTCHYCLVDDIDDTVDVSSSFLTFQEPCCCCNKPHSFETEFTQILEDHIAQPCCAHVVTRNLTSMCEDNLLSCSSSTSSLEAFDFLFTNHADNFDLKFTNID</sequence>
<reference evidence="3" key="1">
    <citation type="submission" date="2015-07" db="EMBL/GenBank/DDBJ databases">
        <title>MeaNS - Measles Nucleotide Surveillance Program.</title>
        <authorList>
            <person name="Tran T."/>
            <person name="Druce J."/>
        </authorList>
    </citation>
    <scope>NUCLEOTIDE SEQUENCE</scope>
    <source>
        <strain evidence="3">UCB-OBI-ISO-001</strain>
        <tissue evidence="3">Gonad</tissue>
    </source>
</reference>
<organism evidence="3">
    <name type="scientific">Octopus bimaculoides</name>
    <name type="common">California two-spotted octopus</name>
    <dbReference type="NCBI Taxonomy" id="37653"/>
    <lineage>
        <taxon>Eukaryota</taxon>
        <taxon>Metazoa</taxon>
        <taxon>Spiralia</taxon>
        <taxon>Lophotrochozoa</taxon>
        <taxon>Mollusca</taxon>
        <taxon>Cephalopoda</taxon>
        <taxon>Coleoidea</taxon>
        <taxon>Octopodiformes</taxon>
        <taxon>Octopoda</taxon>
        <taxon>Incirrata</taxon>
        <taxon>Octopodidae</taxon>
        <taxon>Octopus</taxon>
    </lineage>
</organism>
<dbReference type="InterPro" id="IPR011333">
    <property type="entry name" value="SKP1/BTB/POZ_sf"/>
</dbReference>
<dbReference type="Pfam" id="PF07707">
    <property type="entry name" value="BACK"/>
    <property type="match status" value="1"/>
</dbReference>
<gene>
    <name evidence="3" type="ORF">OCBIM_22033826mg</name>
</gene>
<feature type="compositionally biased region" description="Basic and acidic residues" evidence="1">
    <location>
        <begin position="922"/>
        <end position="932"/>
    </location>
</feature>
<protein>
    <recommendedName>
        <fullName evidence="2">BTB domain-containing protein</fullName>
    </recommendedName>
</protein>
<feature type="region of interest" description="Disordered" evidence="1">
    <location>
        <begin position="922"/>
        <end position="941"/>
    </location>
</feature>
<evidence type="ECO:0000259" key="2">
    <source>
        <dbReference type="PROSITE" id="PS50097"/>
    </source>
</evidence>